<feature type="domain" description="C2H2-type" evidence="1">
    <location>
        <begin position="74"/>
        <end position="96"/>
    </location>
</feature>
<dbReference type="SUPFAM" id="SSF57667">
    <property type="entry name" value="beta-beta-alpha zinc fingers"/>
    <property type="match status" value="1"/>
</dbReference>
<dbReference type="PROSITE" id="PS00028">
    <property type="entry name" value="ZINC_FINGER_C2H2_1"/>
    <property type="match status" value="1"/>
</dbReference>
<dbReference type="Gene3D" id="3.30.160.60">
    <property type="entry name" value="Classic Zinc Finger"/>
    <property type="match status" value="1"/>
</dbReference>
<reference evidence="2" key="1">
    <citation type="journal article" date="2019" name="bioRxiv">
        <title>The Genome of the Zebra Mussel, Dreissena polymorpha: A Resource for Invasive Species Research.</title>
        <authorList>
            <person name="McCartney M.A."/>
            <person name="Auch B."/>
            <person name="Kono T."/>
            <person name="Mallez S."/>
            <person name="Zhang Y."/>
            <person name="Obille A."/>
            <person name="Becker A."/>
            <person name="Abrahante J.E."/>
            <person name="Garbe J."/>
            <person name="Badalamenti J.P."/>
            <person name="Herman A."/>
            <person name="Mangelson H."/>
            <person name="Liachko I."/>
            <person name="Sullivan S."/>
            <person name="Sone E.D."/>
            <person name="Koren S."/>
            <person name="Silverstein K.A.T."/>
            <person name="Beckman K.B."/>
            <person name="Gohl D.M."/>
        </authorList>
    </citation>
    <scope>NUCLEOTIDE SEQUENCE</scope>
    <source>
        <strain evidence="2">Duluth1</strain>
        <tissue evidence="2">Whole animal</tissue>
    </source>
</reference>
<proteinExistence type="predicted"/>
<reference evidence="2" key="2">
    <citation type="submission" date="2020-11" db="EMBL/GenBank/DDBJ databases">
        <authorList>
            <person name="McCartney M.A."/>
            <person name="Auch B."/>
            <person name="Kono T."/>
            <person name="Mallez S."/>
            <person name="Becker A."/>
            <person name="Gohl D.M."/>
            <person name="Silverstein K.A.T."/>
            <person name="Koren S."/>
            <person name="Bechman K.B."/>
            <person name="Herman A."/>
            <person name="Abrahante J.E."/>
            <person name="Garbe J."/>
        </authorList>
    </citation>
    <scope>NUCLEOTIDE SEQUENCE</scope>
    <source>
        <strain evidence="2">Duluth1</strain>
        <tissue evidence="2">Whole animal</tissue>
    </source>
</reference>
<dbReference type="Pfam" id="PF12874">
    <property type="entry name" value="zf-met"/>
    <property type="match status" value="1"/>
</dbReference>
<dbReference type="InterPro" id="IPR013087">
    <property type="entry name" value="Znf_C2H2_type"/>
</dbReference>
<sequence>MNTYYGQISYRMKFTVYHHFSGNFVCNICNVRVTSQEITVYHHFSGNFVCNICNVRVSSQEITVYHHFSGNFVCNICNVRVTSQEILDIHVAGQKHKSRAARDKIKGTENKIVPEGGLIVEGRNMLRPGKGSTCPGF</sequence>
<keyword evidence="3" id="KW-1185">Reference proteome</keyword>
<evidence type="ECO:0000313" key="2">
    <source>
        <dbReference type="EMBL" id="KAH3822687.1"/>
    </source>
</evidence>
<accession>A0A9D4GTL3</accession>
<protein>
    <recommendedName>
        <fullName evidence="1">C2H2-type domain-containing protein</fullName>
    </recommendedName>
</protein>
<comment type="caution">
    <text evidence="2">The sequence shown here is derived from an EMBL/GenBank/DDBJ whole genome shotgun (WGS) entry which is preliminary data.</text>
</comment>
<name>A0A9D4GTL3_DREPO</name>
<gene>
    <name evidence="2" type="ORF">DPMN_124477</name>
</gene>
<dbReference type="AlphaFoldDB" id="A0A9D4GTL3"/>
<evidence type="ECO:0000313" key="3">
    <source>
        <dbReference type="Proteomes" id="UP000828390"/>
    </source>
</evidence>
<dbReference type="EMBL" id="JAIWYP010000005">
    <property type="protein sequence ID" value="KAH3822687.1"/>
    <property type="molecule type" value="Genomic_DNA"/>
</dbReference>
<dbReference type="InterPro" id="IPR036236">
    <property type="entry name" value="Znf_C2H2_sf"/>
</dbReference>
<evidence type="ECO:0000259" key="1">
    <source>
        <dbReference type="PROSITE" id="PS00028"/>
    </source>
</evidence>
<organism evidence="2 3">
    <name type="scientific">Dreissena polymorpha</name>
    <name type="common">Zebra mussel</name>
    <name type="synonym">Mytilus polymorpha</name>
    <dbReference type="NCBI Taxonomy" id="45954"/>
    <lineage>
        <taxon>Eukaryota</taxon>
        <taxon>Metazoa</taxon>
        <taxon>Spiralia</taxon>
        <taxon>Lophotrochozoa</taxon>
        <taxon>Mollusca</taxon>
        <taxon>Bivalvia</taxon>
        <taxon>Autobranchia</taxon>
        <taxon>Heteroconchia</taxon>
        <taxon>Euheterodonta</taxon>
        <taxon>Imparidentia</taxon>
        <taxon>Neoheterodontei</taxon>
        <taxon>Myida</taxon>
        <taxon>Dreissenoidea</taxon>
        <taxon>Dreissenidae</taxon>
        <taxon>Dreissena</taxon>
    </lineage>
</organism>
<dbReference type="Proteomes" id="UP000828390">
    <property type="component" value="Unassembled WGS sequence"/>
</dbReference>